<dbReference type="InterPro" id="IPR036583">
    <property type="entry name" value="23S_rRNA_IVS_sf"/>
</dbReference>
<evidence type="ECO:0000313" key="1">
    <source>
        <dbReference type="EMBL" id="HDY59124.1"/>
    </source>
</evidence>
<dbReference type="NCBIfam" id="TIGR02436">
    <property type="entry name" value="four helix bundle protein"/>
    <property type="match status" value="1"/>
</dbReference>
<proteinExistence type="predicted"/>
<comment type="caution">
    <text evidence="1">The sequence shown here is derived from an EMBL/GenBank/DDBJ whole genome shotgun (WGS) entry which is preliminary data.</text>
</comment>
<organism evidence="1">
    <name type="scientific">candidate division WOR-3 bacterium</name>
    <dbReference type="NCBI Taxonomy" id="2052148"/>
    <lineage>
        <taxon>Bacteria</taxon>
        <taxon>Bacteria division WOR-3</taxon>
    </lineage>
</organism>
<reference evidence="1" key="1">
    <citation type="journal article" date="2020" name="mSystems">
        <title>Genome- and Community-Level Interaction Insights into Carbon Utilization and Element Cycling Functions of Hydrothermarchaeota in Hydrothermal Sediment.</title>
        <authorList>
            <person name="Zhou Z."/>
            <person name="Liu Y."/>
            <person name="Xu W."/>
            <person name="Pan J."/>
            <person name="Luo Z.H."/>
            <person name="Li M."/>
        </authorList>
    </citation>
    <scope>NUCLEOTIDE SEQUENCE [LARGE SCALE GENOMIC DNA]</scope>
    <source>
        <strain evidence="1">SpSt-258</strain>
    </source>
</reference>
<dbReference type="PANTHER" id="PTHR38471">
    <property type="entry name" value="FOUR HELIX BUNDLE PROTEIN"/>
    <property type="match status" value="1"/>
</dbReference>
<gene>
    <name evidence="1" type="ORF">ENP86_06185</name>
</gene>
<dbReference type="PANTHER" id="PTHR38471:SF2">
    <property type="entry name" value="FOUR HELIX BUNDLE PROTEIN"/>
    <property type="match status" value="1"/>
</dbReference>
<dbReference type="EMBL" id="DSKY01000015">
    <property type="protein sequence ID" value="HDY59124.1"/>
    <property type="molecule type" value="Genomic_DNA"/>
</dbReference>
<sequence>MDNNGKKANGQCSKKFGLKAHVQMIVWQNIDKLDSYVQVLLKKMPKNEFKIKSQIDDASDSIGANFVEEYYSDSLSEYLRFLRYSRRSAEELRERVRRVLRKGYISEKEYETFNKLAVSTSYLLARLIQSLESKKESN</sequence>
<dbReference type="SUPFAM" id="SSF158446">
    <property type="entry name" value="IVS-encoded protein-like"/>
    <property type="match status" value="1"/>
</dbReference>
<protein>
    <submittedName>
        <fullName evidence="1">Four helix bundle protein</fullName>
    </submittedName>
</protein>
<dbReference type="Gene3D" id="1.20.1440.60">
    <property type="entry name" value="23S rRNA-intervening sequence"/>
    <property type="match status" value="1"/>
</dbReference>
<dbReference type="AlphaFoldDB" id="A0A7V0Z5X2"/>
<dbReference type="InterPro" id="IPR012657">
    <property type="entry name" value="23S_rRNA-intervening_sequence"/>
</dbReference>
<name>A0A7V0Z5X2_UNCW3</name>
<dbReference type="Pfam" id="PF05635">
    <property type="entry name" value="23S_rRNA_IVP"/>
    <property type="match status" value="1"/>
</dbReference>
<accession>A0A7V0Z5X2</accession>